<keyword evidence="1" id="KW-0472">Membrane</keyword>
<dbReference type="Proteomes" id="UP001596406">
    <property type="component" value="Unassembled WGS sequence"/>
</dbReference>
<feature type="transmembrane region" description="Helical" evidence="1">
    <location>
        <begin position="142"/>
        <end position="166"/>
    </location>
</feature>
<evidence type="ECO:0008006" key="4">
    <source>
        <dbReference type="Google" id="ProtNLM"/>
    </source>
</evidence>
<evidence type="ECO:0000313" key="2">
    <source>
        <dbReference type="EMBL" id="MFC6837561.1"/>
    </source>
</evidence>
<accession>A0ABD5UB44</accession>
<name>A0ABD5UB44_9EURY</name>
<comment type="caution">
    <text evidence="2">The sequence shown here is derived from an EMBL/GenBank/DDBJ whole genome shotgun (WGS) entry which is preliminary data.</text>
</comment>
<feature type="transmembrane region" description="Helical" evidence="1">
    <location>
        <begin position="31"/>
        <end position="50"/>
    </location>
</feature>
<keyword evidence="3" id="KW-1185">Reference proteome</keyword>
<organism evidence="2 3">
    <name type="scientific">Halomarina ordinaria</name>
    <dbReference type="NCBI Taxonomy" id="3033939"/>
    <lineage>
        <taxon>Archaea</taxon>
        <taxon>Methanobacteriati</taxon>
        <taxon>Methanobacteriota</taxon>
        <taxon>Stenosarchaea group</taxon>
        <taxon>Halobacteria</taxon>
        <taxon>Halobacteriales</taxon>
        <taxon>Natronomonadaceae</taxon>
        <taxon>Halomarina</taxon>
    </lineage>
</organism>
<dbReference type="EMBL" id="JBHSXM010000001">
    <property type="protein sequence ID" value="MFC6837561.1"/>
    <property type="molecule type" value="Genomic_DNA"/>
</dbReference>
<evidence type="ECO:0000313" key="3">
    <source>
        <dbReference type="Proteomes" id="UP001596406"/>
    </source>
</evidence>
<protein>
    <recommendedName>
        <fullName evidence="4">DUF2254 domain-containing protein</fullName>
    </recommendedName>
</protein>
<evidence type="ECO:0000256" key="1">
    <source>
        <dbReference type="SAM" id="Phobius"/>
    </source>
</evidence>
<keyword evidence="1" id="KW-1133">Transmembrane helix</keyword>
<feature type="transmembrane region" description="Helical" evidence="1">
    <location>
        <begin position="70"/>
        <end position="93"/>
    </location>
</feature>
<keyword evidence="1" id="KW-0812">Transmembrane</keyword>
<gene>
    <name evidence="2" type="ORF">ACFQHK_13760</name>
</gene>
<proteinExistence type="predicted"/>
<reference evidence="2 3" key="1">
    <citation type="journal article" date="2019" name="Int. J. Syst. Evol. Microbiol.">
        <title>The Global Catalogue of Microorganisms (GCM) 10K type strain sequencing project: providing services to taxonomists for standard genome sequencing and annotation.</title>
        <authorList>
            <consortium name="The Broad Institute Genomics Platform"/>
            <consortium name="The Broad Institute Genome Sequencing Center for Infectious Disease"/>
            <person name="Wu L."/>
            <person name="Ma J."/>
        </authorList>
    </citation>
    <scope>NUCLEOTIDE SEQUENCE [LARGE SCALE GENOMIC DNA]</scope>
    <source>
        <strain evidence="2 3">PSRA2</strain>
    </source>
</reference>
<dbReference type="RefSeq" id="WP_304449226.1">
    <property type="nucleotide sequence ID" value="NZ_JARRAH010000001.1"/>
</dbReference>
<dbReference type="AlphaFoldDB" id="A0ABD5UB44"/>
<feature type="transmembrane region" description="Helical" evidence="1">
    <location>
        <begin position="113"/>
        <end position="130"/>
    </location>
</feature>
<sequence>MDLNRLRRSITRISQRISNATDVSSYQYGRLLFGTAVGTVLASLIIAVAIGTGNSIPVFSMLSRTPTSNFFGSSLNLILSIISLVFLVVIFLVQNATQEYSSRLSSVILRDRYFLATIGFILVGSIYSISGSYFDAGAPFTLIGYAFSIATILLVGALIAFTGYFLNIANIIEYITKQIENEISADKIYRPNPFGVPLQDDEYIRHLTSRTQLIVSTCIKAIEQNQQPVVDTCLDSLTRITDQFLDQTTEQDVNEDFLQELNDQFQFIGSAAFEEYTRQKYSESVVEAIGEIGVNITKTRELGAQAGSWASLLGDLFTDSLEFDRTNAAGLSIQKLGDMSLSAIKQGDFDTVRLCMGEFEDISTLCAAGNHPYLANLMQSLHGQYQKMYAAYLHALLSEGHTSEYDRSQLLEEFADSFNEGKSTYGFYNDQVLFAGPFGLKPFAGKVAAPLLEHQDPDPRTQQYLKEDLEALVNFLHEISLTNTEANQPDLYKGYTQLLFTFQQAAPLEPDDKTDLVTQLNDTWLQLVTENYSTAIENEENVDHNLNERMSDVTALLIYFHRDDPGDIAELIEPYAEVYRELADTYDDTDTFTERNLKNLYKQFKLAGAWINRFHDPESVTPRLWDVLVDEFYEIPETQSRIPRPLMPRYGYPTDANSTSRDGWWLYPDALWSYTGFQDEIADTLNGEDSSNYAAFHERLQEAQEAR</sequence>